<evidence type="ECO:0000256" key="1">
    <source>
        <dbReference type="SAM" id="SignalP"/>
    </source>
</evidence>
<proteinExistence type="predicted"/>
<evidence type="ECO:0000313" key="3">
    <source>
        <dbReference type="EMBL" id="RHN72626.1"/>
    </source>
</evidence>
<keyword evidence="1" id="KW-0732">Signal</keyword>
<reference evidence="2" key="2">
    <citation type="submission" date="2007-03" db="EMBL/GenBank/DDBJ databases">
        <authorList>
            <consortium name="The International Medicago Genome Annotation Group"/>
        </authorList>
    </citation>
    <scope>NUCLEOTIDE SEQUENCE</scope>
</reference>
<feature type="signal peptide" evidence="1">
    <location>
        <begin position="1"/>
        <end position="25"/>
    </location>
</feature>
<accession>Q2HT41</accession>
<dbReference type="Proteomes" id="UP000265566">
    <property type="component" value="Chromosome 2"/>
</dbReference>
<evidence type="ECO:0000313" key="2">
    <source>
        <dbReference type="EMBL" id="ABD33003.1"/>
    </source>
</evidence>
<reference evidence="2" key="1">
    <citation type="submission" date="2005-04" db="EMBL/GenBank/DDBJ databases">
        <authorList>
            <person name="Town C.D."/>
        </authorList>
    </citation>
    <scope>NUCLEOTIDE SEQUENCE</scope>
</reference>
<dbReference type="OMA" id="NHQRIYW"/>
<name>Q2HT41_MEDTR</name>
<dbReference type="PANTHER" id="PTHR35630:SF2">
    <property type="entry name" value="LEGUMINOSIN GROUP486 SECRETED PEPTIDE"/>
    <property type="match status" value="1"/>
</dbReference>
<reference evidence="3" key="3">
    <citation type="journal article" date="2018" name="Nat. Plants">
        <title>Whole-genome landscape of Medicago truncatula symbiotic genes.</title>
        <authorList>
            <person name="Pecrix Y."/>
            <person name="Gamas P."/>
            <person name="Carrere S."/>
        </authorList>
    </citation>
    <scope>NUCLEOTIDE SEQUENCE</scope>
    <source>
        <tissue evidence="3">Leaves</tissue>
    </source>
</reference>
<dbReference type="EMBL" id="PSQE01000002">
    <property type="protein sequence ID" value="RHN72626.1"/>
    <property type="molecule type" value="Genomic_DNA"/>
</dbReference>
<feature type="chain" id="PRO_5036285908" description="Leguminosin group486 secreted peptide" evidence="1">
    <location>
        <begin position="26"/>
        <end position="141"/>
    </location>
</feature>
<organism evidence="2">
    <name type="scientific">Medicago truncatula</name>
    <name type="common">Barrel medic</name>
    <name type="synonym">Medicago tribuloides</name>
    <dbReference type="NCBI Taxonomy" id="3880"/>
    <lineage>
        <taxon>Eukaryota</taxon>
        <taxon>Viridiplantae</taxon>
        <taxon>Streptophyta</taxon>
        <taxon>Embryophyta</taxon>
        <taxon>Tracheophyta</taxon>
        <taxon>Spermatophyta</taxon>
        <taxon>Magnoliopsida</taxon>
        <taxon>eudicotyledons</taxon>
        <taxon>Gunneridae</taxon>
        <taxon>Pentapetalae</taxon>
        <taxon>rosids</taxon>
        <taxon>fabids</taxon>
        <taxon>Fabales</taxon>
        <taxon>Fabaceae</taxon>
        <taxon>Papilionoideae</taxon>
        <taxon>50 kb inversion clade</taxon>
        <taxon>NPAAA clade</taxon>
        <taxon>Hologalegina</taxon>
        <taxon>IRL clade</taxon>
        <taxon>Trifolieae</taxon>
        <taxon>Medicago</taxon>
    </lineage>
</organism>
<dbReference type="AlphaFoldDB" id="Q2HT41"/>
<dbReference type="Gramene" id="rna8369">
    <property type="protein sequence ID" value="RHN72626.1"/>
    <property type="gene ID" value="gene8369"/>
</dbReference>
<dbReference type="PANTHER" id="PTHR35630">
    <property type="entry name" value="LEGUMINOSIN GROUP486 SECRETED PEPTIDE"/>
    <property type="match status" value="1"/>
</dbReference>
<gene>
    <name evidence="2" type="ORF">MtrDRAFT_AC150798g8v2</name>
    <name evidence="3" type="ORF">MtrunA17_Chr2g0289831</name>
</gene>
<evidence type="ECO:0008006" key="4">
    <source>
        <dbReference type="Google" id="ProtNLM"/>
    </source>
</evidence>
<protein>
    <recommendedName>
        <fullName evidence="4">Leguminosin group486 secreted peptide</fullName>
    </recommendedName>
</protein>
<dbReference type="EMBL" id="AC150798">
    <property type="protein sequence ID" value="ABD33003.1"/>
    <property type="molecule type" value="Genomic_DNA"/>
</dbReference>
<sequence length="141" mass="16176">MSTSNHVSLLLLLVIIMCFNNSTFGSRASISLPTEPPPEKILLLSVENDLPENSGELYFHIINEKPRNVLKRGAPVVFFSNFVPRQAEMTWVRQQPLHATFNLYDPNVEGDNKKIYWSAREDGVYHSLDNVNWNKNTNWST</sequence>